<evidence type="ECO:0000259" key="12">
    <source>
        <dbReference type="Pfam" id="PF00294"/>
    </source>
</evidence>
<accession>A0A7D8V169</accession>
<dbReference type="PANTHER" id="PTHR45769">
    <property type="entry name" value="ADENOSINE KINASE"/>
    <property type="match status" value="1"/>
</dbReference>
<proteinExistence type="inferred from homology"/>
<evidence type="ECO:0000256" key="9">
    <source>
        <dbReference type="ARBA" id="ARBA00022840"/>
    </source>
</evidence>
<dbReference type="PRINTS" id="PR00989">
    <property type="entry name" value="ADENOKINASE"/>
</dbReference>
<dbReference type="GO" id="GO:0044209">
    <property type="term" value="P:AMP salvage"/>
    <property type="evidence" value="ECO:0007669"/>
    <property type="project" value="UniProtKB-UniRule"/>
</dbReference>
<evidence type="ECO:0000256" key="7">
    <source>
        <dbReference type="ARBA" id="ARBA00022741"/>
    </source>
</evidence>
<dbReference type="OrthoDB" id="432447at2759"/>
<keyword evidence="7 11" id="KW-0547">Nucleotide-binding</keyword>
<feature type="domain" description="Carbohydrate kinase PfkB" evidence="12">
    <location>
        <begin position="28"/>
        <end position="354"/>
    </location>
</feature>
<evidence type="ECO:0000256" key="2">
    <source>
        <dbReference type="ARBA" id="ARBA00004801"/>
    </source>
</evidence>
<evidence type="ECO:0000313" key="13">
    <source>
        <dbReference type="EMBL" id="TXT13384.1"/>
    </source>
</evidence>
<dbReference type="Pfam" id="PF00294">
    <property type="entry name" value="PfkB"/>
    <property type="match status" value="1"/>
</dbReference>
<keyword evidence="11" id="KW-0460">Magnesium</keyword>
<dbReference type="Gene3D" id="3.30.1110.10">
    <property type="match status" value="1"/>
</dbReference>
<dbReference type="AlphaFoldDB" id="A0A7D8V169"/>
<keyword evidence="9 11" id="KW-0067">ATP-binding</keyword>
<evidence type="ECO:0000256" key="3">
    <source>
        <dbReference type="ARBA" id="ARBA00010688"/>
    </source>
</evidence>
<evidence type="ECO:0000256" key="8">
    <source>
        <dbReference type="ARBA" id="ARBA00022777"/>
    </source>
</evidence>
<keyword evidence="5 11" id="KW-0808">Transferase</keyword>
<keyword evidence="8 11" id="KW-0418">Kinase</keyword>
<dbReference type="GO" id="GO:0006166">
    <property type="term" value="P:purine ribonucleoside salvage"/>
    <property type="evidence" value="ECO:0007669"/>
    <property type="project" value="UniProtKB-KW"/>
</dbReference>
<comment type="caution">
    <text evidence="13">The sequence shown here is derived from an EMBL/GenBank/DDBJ whole genome shotgun (WGS) entry which is preliminary data.</text>
</comment>
<evidence type="ECO:0000256" key="5">
    <source>
        <dbReference type="ARBA" id="ARBA00022679"/>
    </source>
</evidence>
<evidence type="ECO:0000313" key="14">
    <source>
        <dbReference type="Proteomes" id="UP000473826"/>
    </source>
</evidence>
<evidence type="ECO:0000256" key="4">
    <source>
        <dbReference type="ARBA" id="ARBA00012119"/>
    </source>
</evidence>
<keyword evidence="6 11" id="KW-0660">Purine salvage</keyword>
<comment type="function">
    <text evidence="11">ATP dependent phosphorylation of adenosine and other related nucleoside analogs to monophosphate derivatives.</text>
</comment>
<dbReference type="SUPFAM" id="SSF53613">
    <property type="entry name" value="Ribokinase-like"/>
    <property type="match status" value="1"/>
</dbReference>
<dbReference type="Proteomes" id="UP000473826">
    <property type="component" value="Unassembled WGS sequence"/>
</dbReference>
<dbReference type="InterPro" id="IPR001805">
    <property type="entry name" value="Adenokinase"/>
</dbReference>
<evidence type="ECO:0000256" key="10">
    <source>
        <dbReference type="PIRSR" id="PIRSR601805-1"/>
    </source>
</evidence>
<dbReference type="CDD" id="cd01168">
    <property type="entry name" value="adenosine_kinase"/>
    <property type="match status" value="1"/>
</dbReference>
<dbReference type="PROSITE" id="PS00584">
    <property type="entry name" value="PFKB_KINASES_2"/>
    <property type="match status" value="1"/>
</dbReference>
<comment type="catalytic activity">
    <reaction evidence="11">
        <text>adenosine + ATP = AMP + ADP + H(+)</text>
        <dbReference type="Rhea" id="RHEA:20824"/>
        <dbReference type="ChEBI" id="CHEBI:15378"/>
        <dbReference type="ChEBI" id="CHEBI:16335"/>
        <dbReference type="ChEBI" id="CHEBI:30616"/>
        <dbReference type="ChEBI" id="CHEBI:456215"/>
        <dbReference type="ChEBI" id="CHEBI:456216"/>
        <dbReference type="EC" id="2.7.1.20"/>
    </reaction>
</comment>
<dbReference type="InterPro" id="IPR011611">
    <property type="entry name" value="PfkB_dom"/>
</dbReference>
<comment type="pathway">
    <text evidence="2 11">Purine metabolism; AMP biosynthesis via salvage pathway; AMP from adenosine: step 1/1.</text>
</comment>
<name>A0A7D8V169_VANHU</name>
<evidence type="ECO:0000256" key="1">
    <source>
        <dbReference type="ARBA" id="ARBA00001946"/>
    </source>
</evidence>
<comment type="cofactor">
    <cofactor evidence="1 11">
        <name>Mg(2+)</name>
        <dbReference type="ChEBI" id="CHEBI:18420"/>
    </cofactor>
</comment>
<protein>
    <recommendedName>
        <fullName evidence="4 11">Adenosine kinase</fullName>
        <shortName evidence="11">AK</shortName>
        <ecNumber evidence="4 11">2.7.1.20</ecNumber>
    </recommendedName>
    <alternativeName>
        <fullName evidence="11">Adenosine 5'-phosphotransferase</fullName>
    </alternativeName>
</protein>
<dbReference type="GO" id="GO:0006144">
    <property type="term" value="P:purine nucleobase metabolic process"/>
    <property type="evidence" value="ECO:0007669"/>
    <property type="project" value="TreeGrafter"/>
</dbReference>
<sequence>MSSVTPIVVSIGNPLLDITVPVADGPKYLEKYTLKANDAILAEDKHLPIYQEIVKNPGVTYVAGGAAQNAARGASYLLPAGSVAYIGSVGDDDLAKTLTDVNEKEGVVSKYQVQPAPSQTGACAVILSNHDRSLVTTLRAAEQFTKDHLAKPEVASTLAAAKIIYIEGYFLTHGIESALEVAKHASATGRTVVLNLSAPFIPQFFKVQLEELLPHVDVLIGNESEAAAYAEAAGLGDASLAQIATTLAGFSKSNASRPRLVIVTQGADSTLVASSSPSASPANLSATDANPKTYPVPKLPADKIIDTNGAGDMFAGGFLGALALGKSLDEAVEAGHKLGQLCVGQNGATLPFPKAQIF</sequence>
<organism evidence="13 14">
    <name type="scientific">Vanrija humicola</name>
    <name type="common">Yeast</name>
    <name type="synonym">Cryptococcus humicola</name>
    <dbReference type="NCBI Taxonomy" id="5417"/>
    <lineage>
        <taxon>Eukaryota</taxon>
        <taxon>Fungi</taxon>
        <taxon>Dikarya</taxon>
        <taxon>Basidiomycota</taxon>
        <taxon>Agaricomycotina</taxon>
        <taxon>Tremellomycetes</taxon>
        <taxon>Trichosporonales</taxon>
        <taxon>Trichosporonaceae</taxon>
        <taxon>Vanrija</taxon>
    </lineage>
</organism>
<dbReference type="GO" id="GO:0005524">
    <property type="term" value="F:ATP binding"/>
    <property type="evidence" value="ECO:0007669"/>
    <property type="project" value="UniProtKB-UniRule"/>
</dbReference>
<feature type="active site" description="Proton acceptor" evidence="10">
    <location>
        <position position="312"/>
    </location>
</feature>
<dbReference type="GO" id="GO:0005634">
    <property type="term" value="C:nucleus"/>
    <property type="evidence" value="ECO:0007669"/>
    <property type="project" value="TreeGrafter"/>
</dbReference>
<keyword evidence="14" id="KW-1185">Reference proteome</keyword>
<evidence type="ECO:0000256" key="6">
    <source>
        <dbReference type="ARBA" id="ARBA00022726"/>
    </source>
</evidence>
<comment type="similarity">
    <text evidence="3 11">Belongs to the carbohydrate kinase PfkB family.</text>
</comment>
<dbReference type="GO" id="GO:0004001">
    <property type="term" value="F:adenosine kinase activity"/>
    <property type="evidence" value="ECO:0007669"/>
    <property type="project" value="UniProtKB-UniRule"/>
</dbReference>
<reference evidence="13 14" key="1">
    <citation type="journal article" date="2019" name="PLoS Genet.">
        <title>Convergent evolution of linked mating-type loci in basidiomycete fungi.</title>
        <authorList>
            <person name="Sun S."/>
            <person name="Coelho M.A."/>
            <person name="Heitman J."/>
            <person name="Nowrousian M."/>
        </authorList>
    </citation>
    <scope>NUCLEOTIDE SEQUENCE [LARGE SCALE GENOMIC DNA]</scope>
    <source>
        <strain evidence="13 14">CBS 4282</strain>
    </source>
</reference>
<evidence type="ECO:0000256" key="11">
    <source>
        <dbReference type="RuleBase" id="RU368116"/>
    </source>
</evidence>
<dbReference type="Gene3D" id="3.40.1190.20">
    <property type="match status" value="1"/>
</dbReference>
<gene>
    <name evidence="13" type="ORF">VHUM_00751</name>
</gene>
<dbReference type="PANTHER" id="PTHR45769:SF3">
    <property type="entry name" value="ADENOSINE KINASE"/>
    <property type="match status" value="1"/>
</dbReference>
<dbReference type="UniPathway" id="UPA00588">
    <property type="reaction ID" value="UER00659"/>
</dbReference>
<dbReference type="EMBL" id="QKWK01000002">
    <property type="protein sequence ID" value="TXT13384.1"/>
    <property type="molecule type" value="Genomic_DNA"/>
</dbReference>
<dbReference type="GO" id="GO:0005829">
    <property type="term" value="C:cytosol"/>
    <property type="evidence" value="ECO:0007669"/>
    <property type="project" value="TreeGrafter"/>
</dbReference>
<dbReference type="InterPro" id="IPR029056">
    <property type="entry name" value="Ribokinase-like"/>
</dbReference>
<dbReference type="InterPro" id="IPR002173">
    <property type="entry name" value="Carboh/pur_kinase_PfkB_CS"/>
</dbReference>
<dbReference type="EC" id="2.7.1.20" evidence="4 11"/>